<evidence type="ECO:0000313" key="1">
    <source>
        <dbReference type="EMBL" id="KAF1938117.1"/>
    </source>
</evidence>
<dbReference type="InterPro" id="IPR036291">
    <property type="entry name" value="NAD(P)-bd_dom_sf"/>
</dbReference>
<dbReference type="InterPro" id="IPR002347">
    <property type="entry name" value="SDR_fam"/>
</dbReference>
<dbReference type="AlphaFoldDB" id="A0A6A5SLA2"/>
<dbReference type="PRINTS" id="PR00081">
    <property type="entry name" value="GDHRDH"/>
</dbReference>
<dbReference type="GO" id="GO:0016616">
    <property type="term" value="F:oxidoreductase activity, acting on the CH-OH group of donors, NAD or NADP as acceptor"/>
    <property type="evidence" value="ECO:0007669"/>
    <property type="project" value="TreeGrafter"/>
</dbReference>
<reference evidence="1" key="1">
    <citation type="journal article" date="2020" name="Stud. Mycol.">
        <title>101 Dothideomycetes genomes: a test case for predicting lifestyles and emergence of pathogens.</title>
        <authorList>
            <person name="Haridas S."/>
            <person name="Albert R."/>
            <person name="Binder M."/>
            <person name="Bloem J."/>
            <person name="Labutti K."/>
            <person name="Salamov A."/>
            <person name="Andreopoulos B."/>
            <person name="Baker S."/>
            <person name="Barry K."/>
            <person name="Bills G."/>
            <person name="Bluhm B."/>
            <person name="Cannon C."/>
            <person name="Castanera R."/>
            <person name="Culley D."/>
            <person name="Daum C."/>
            <person name="Ezra D."/>
            <person name="Gonzalez J."/>
            <person name="Henrissat B."/>
            <person name="Kuo A."/>
            <person name="Liang C."/>
            <person name="Lipzen A."/>
            <person name="Lutzoni F."/>
            <person name="Magnuson J."/>
            <person name="Mondo S."/>
            <person name="Nolan M."/>
            <person name="Ohm R."/>
            <person name="Pangilinan J."/>
            <person name="Park H.-J."/>
            <person name="Ramirez L."/>
            <person name="Alfaro M."/>
            <person name="Sun H."/>
            <person name="Tritt A."/>
            <person name="Yoshinaga Y."/>
            <person name="Zwiers L.-H."/>
            <person name="Turgeon B."/>
            <person name="Goodwin S."/>
            <person name="Spatafora J."/>
            <person name="Crous P."/>
            <person name="Grigoriev I."/>
        </authorList>
    </citation>
    <scope>NUCLEOTIDE SEQUENCE</scope>
    <source>
        <strain evidence="1">CBS 161.51</strain>
    </source>
</reference>
<proteinExistence type="predicted"/>
<evidence type="ECO:0000313" key="2">
    <source>
        <dbReference type="Proteomes" id="UP000800038"/>
    </source>
</evidence>
<gene>
    <name evidence="1" type="ORF">EJ02DRAFT_447025</name>
</gene>
<accession>A0A6A5SLA2</accession>
<dbReference type="EMBL" id="ML976114">
    <property type="protein sequence ID" value="KAF1938117.1"/>
    <property type="molecule type" value="Genomic_DNA"/>
</dbReference>
<dbReference type="Proteomes" id="UP000800038">
    <property type="component" value="Unassembled WGS sequence"/>
</dbReference>
<dbReference type="Gene3D" id="3.40.50.720">
    <property type="entry name" value="NAD(P)-binding Rossmann-like Domain"/>
    <property type="match status" value="1"/>
</dbReference>
<dbReference type="InterPro" id="IPR052184">
    <property type="entry name" value="SDR_enzymes"/>
</dbReference>
<keyword evidence="2" id="KW-1185">Reference proteome</keyword>
<dbReference type="PANTHER" id="PTHR45458">
    <property type="entry name" value="SHORT-CHAIN DEHYDROGENASE/REDUCTASE SDR"/>
    <property type="match status" value="1"/>
</dbReference>
<dbReference type="OrthoDB" id="5296at2759"/>
<organism evidence="1 2">
    <name type="scientific">Clathrospora elynae</name>
    <dbReference type="NCBI Taxonomy" id="706981"/>
    <lineage>
        <taxon>Eukaryota</taxon>
        <taxon>Fungi</taxon>
        <taxon>Dikarya</taxon>
        <taxon>Ascomycota</taxon>
        <taxon>Pezizomycotina</taxon>
        <taxon>Dothideomycetes</taxon>
        <taxon>Pleosporomycetidae</taxon>
        <taxon>Pleosporales</taxon>
        <taxon>Diademaceae</taxon>
        <taxon>Clathrospora</taxon>
    </lineage>
</organism>
<name>A0A6A5SLA2_9PLEO</name>
<protein>
    <submittedName>
        <fullName evidence="1">NAD(P)-binding protein</fullName>
    </submittedName>
</protein>
<dbReference type="PANTHER" id="PTHR45458:SF1">
    <property type="entry name" value="SHORT CHAIN DEHYDROGENASE"/>
    <property type="match status" value="1"/>
</dbReference>
<sequence length="197" mass="20864">MPTAVIAGANSGIGYALAQILVKEGYKALGCESIRLDTASPDSIASFAKLIGDQQIDLLLNVAGVMLPHDADTLETVDTAKFQKTFAVNTFGPLLLTQALLPNIFKSSHPRIAVMSSRVGSMGDNSSGGMYAYRSSKAAVNSLFKSMAIDLRDKNVPVILLHSGIVKTNLGPRNKEGNVPGAVQPEHAAAELWKVLM</sequence>
<dbReference type="Pfam" id="PF00106">
    <property type="entry name" value="adh_short"/>
    <property type="match status" value="1"/>
</dbReference>
<dbReference type="SUPFAM" id="SSF51735">
    <property type="entry name" value="NAD(P)-binding Rossmann-fold domains"/>
    <property type="match status" value="1"/>
</dbReference>